<dbReference type="SUPFAM" id="SSF53807">
    <property type="entry name" value="Helical backbone' metal receptor"/>
    <property type="match status" value="1"/>
</dbReference>
<dbReference type="PROSITE" id="PS50983">
    <property type="entry name" value="FE_B12_PBP"/>
    <property type="match status" value="1"/>
</dbReference>
<feature type="region of interest" description="Disordered" evidence="4">
    <location>
        <begin position="1"/>
        <end position="20"/>
    </location>
</feature>
<dbReference type="Pfam" id="PF12833">
    <property type="entry name" value="HTH_18"/>
    <property type="match status" value="1"/>
</dbReference>
<dbReference type="EMBL" id="FNPI01000012">
    <property type="protein sequence ID" value="SDZ40987.1"/>
    <property type="molecule type" value="Genomic_DNA"/>
</dbReference>
<gene>
    <name evidence="7" type="ORF">SAMN05421736_1127</name>
</gene>
<evidence type="ECO:0000313" key="7">
    <source>
        <dbReference type="EMBL" id="SDZ40987.1"/>
    </source>
</evidence>
<name>A0A1H3STE3_9BACI</name>
<dbReference type="GO" id="GO:0003700">
    <property type="term" value="F:DNA-binding transcription factor activity"/>
    <property type="evidence" value="ECO:0007669"/>
    <property type="project" value="InterPro"/>
</dbReference>
<feature type="domain" description="Fe/B12 periplasmic-binding" evidence="6">
    <location>
        <begin position="296"/>
        <end position="554"/>
    </location>
</feature>
<evidence type="ECO:0000259" key="5">
    <source>
        <dbReference type="PROSITE" id="PS01124"/>
    </source>
</evidence>
<proteinExistence type="predicted"/>
<dbReference type="SMART" id="SM00342">
    <property type="entry name" value="HTH_ARAC"/>
    <property type="match status" value="1"/>
</dbReference>
<reference evidence="8" key="1">
    <citation type="submission" date="2016-10" db="EMBL/GenBank/DDBJ databases">
        <authorList>
            <person name="Varghese N."/>
            <person name="Submissions S."/>
        </authorList>
    </citation>
    <scope>NUCLEOTIDE SEQUENCE [LARGE SCALE GENOMIC DNA]</scope>
    <source>
        <strain evidence="8">SP</strain>
    </source>
</reference>
<dbReference type="Proteomes" id="UP000198935">
    <property type="component" value="Unassembled WGS sequence"/>
</dbReference>
<dbReference type="InterPro" id="IPR009057">
    <property type="entry name" value="Homeodomain-like_sf"/>
</dbReference>
<keyword evidence="8" id="KW-1185">Reference proteome</keyword>
<feature type="compositionally biased region" description="Basic and acidic residues" evidence="4">
    <location>
        <begin position="1"/>
        <end position="13"/>
    </location>
</feature>
<dbReference type="SUPFAM" id="SSF51215">
    <property type="entry name" value="Regulatory protein AraC"/>
    <property type="match status" value="1"/>
</dbReference>
<dbReference type="STRING" id="1503961.SAMN05421736_1127"/>
<dbReference type="InterPro" id="IPR018060">
    <property type="entry name" value="HTH_AraC"/>
</dbReference>
<feature type="domain" description="HTH araC/xylS-type" evidence="5">
    <location>
        <begin position="194"/>
        <end position="292"/>
    </location>
</feature>
<dbReference type="PANTHER" id="PTHR43280">
    <property type="entry name" value="ARAC-FAMILY TRANSCRIPTIONAL REGULATOR"/>
    <property type="match status" value="1"/>
</dbReference>
<sequence length="554" mass="64181">MYINDHHPAEKKSSAAQGENGEMQQSIWNCLLFSIMEMERLKTVCEPPKLTNSFELLIVKDGKAMLKLEEESFLLLSEDVCVIHPSQVYSIQSKNAEEVDYYLYKFDVLSGNQQESALVFQTLKHESHHFPLKGKIASSNWSAIIEAAERLYLLRKHQTSEDHFQKRILFEQLIYLLLASKNSAMEKDTLAAVEETRRYMEKHFHENITVESLARKAKVSPKYYSALFKKEYGINLSDYLTRLRVSKAKSLLARNDERLCSIANLVGYNDEFYLSRKFKKVVGMSPSAYRKQRQRKIAAYDFSGTGHLLALKIFPYAAPIHPKWTSSYYHAYRNDIPVHLSAFQINKDWQGNIDKLTTDPPDVIISRDEISEEEKGLLQDIAPVFYFSHKLCWRGQLLRIAKFLGEEQEAEEWLRHYDRQVTYTRKQIAKRVGDETFLPLRFYRGTLYFDCSRTMTEVICGDLSLKLASAAGSMPLKQAVSLEILLKINPDRLLVNVCQESLTLDSWKALQKSGIWNDLHAVRSDHVYFIASDPWREYSASAHERVLQETAFMF</sequence>
<organism evidence="7 8">
    <name type="scientific">Evansella caseinilytica</name>
    <dbReference type="NCBI Taxonomy" id="1503961"/>
    <lineage>
        <taxon>Bacteria</taxon>
        <taxon>Bacillati</taxon>
        <taxon>Bacillota</taxon>
        <taxon>Bacilli</taxon>
        <taxon>Bacillales</taxon>
        <taxon>Bacillaceae</taxon>
        <taxon>Evansella</taxon>
    </lineage>
</organism>
<evidence type="ECO:0000313" key="8">
    <source>
        <dbReference type="Proteomes" id="UP000198935"/>
    </source>
</evidence>
<dbReference type="SUPFAM" id="SSF46689">
    <property type="entry name" value="Homeodomain-like"/>
    <property type="match status" value="2"/>
</dbReference>
<dbReference type="GO" id="GO:0043565">
    <property type="term" value="F:sequence-specific DNA binding"/>
    <property type="evidence" value="ECO:0007669"/>
    <property type="project" value="InterPro"/>
</dbReference>
<dbReference type="Gene3D" id="3.40.50.1980">
    <property type="entry name" value="Nitrogenase molybdenum iron protein domain"/>
    <property type="match status" value="2"/>
</dbReference>
<keyword evidence="2" id="KW-0238">DNA-binding</keyword>
<dbReference type="PROSITE" id="PS01124">
    <property type="entry name" value="HTH_ARAC_FAMILY_2"/>
    <property type="match status" value="1"/>
</dbReference>
<keyword evidence="3" id="KW-0804">Transcription</keyword>
<dbReference type="InterPro" id="IPR002491">
    <property type="entry name" value="ABC_transptr_periplasmic_BD"/>
</dbReference>
<protein>
    <submittedName>
        <fullName evidence="7">ABC-type Fe3+-hydroxamate transport system, substrate-binding protein</fullName>
    </submittedName>
</protein>
<dbReference type="InterPro" id="IPR018062">
    <property type="entry name" value="HTH_AraC-typ_CS"/>
</dbReference>
<evidence type="ECO:0000256" key="3">
    <source>
        <dbReference type="ARBA" id="ARBA00023163"/>
    </source>
</evidence>
<evidence type="ECO:0000256" key="1">
    <source>
        <dbReference type="ARBA" id="ARBA00023015"/>
    </source>
</evidence>
<keyword evidence="1" id="KW-0805">Transcription regulation</keyword>
<accession>A0A1H3STE3</accession>
<evidence type="ECO:0000256" key="2">
    <source>
        <dbReference type="ARBA" id="ARBA00023125"/>
    </source>
</evidence>
<dbReference type="InterPro" id="IPR037923">
    <property type="entry name" value="HTH-like"/>
</dbReference>
<evidence type="ECO:0000256" key="4">
    <source>
        <dbReference type="SAM" id="MobiDB-lite"/>
    </source>
</evidence>
<dbReference type="Pfam" id="PF01497">
    <property type="entry name" value="Peripla_BP_2"/>
    <property type="match status" value="1"/>
</dbReference>
<evidence type="ECO:0000259" key="6">
    <source>
        <dbReference type="PROSITE" id="PS50983"/>
    </source>
</evidence>
<dbReference type="AlphaFoldDB" id="A0A1H3STE3"/>
<dbReference type="PANTHER" id="PTHR43280:SF28">
    <property type="entry name" value="HTH-TYPE TRANSCRIPTIONAL ACTIVATOR RHAS"/>
    <property type="match status" value="1"/>
</dbReference>
<dbReference type="PROSITE" id="PS00041">
    <property type="entry name" value="HTH_ARAC_FAMILY_1"/>
    <property type="match status" value="1"/>
</dbReference>
<dbReference type="Gene3D" id="1.10.10.60">
    <property type="entry name" value="Homeodomain-like"/>
    <property type="match status" value="2"/>
</dbReference>